<dbReference type="OrthoDB" id="977108at2"/>
<dbReference type="EMBL" id="NWUF01000044">
    <property type="protein sequence ID" value="PCE39809.1"/>
    <property type="molecule type" value="Genomic_DNA"/>
</dbReference>
<organism evidence="2 3">
    <name type="scientific">Rhizorhabdus dicambivorans</name>
    <dbReference type="NCBI Taxonomy" id="1850238"/>
    <lineage>
        <taxon>Bacteria</taxon>
        <taxon>Pseudomonadati</taxon>
        <taxon>Pseudomonadota</taxon>
        <taxon>Alphaproteobacteria</taxon>
        <taxon>Sphingomonadales</taxon>
        <taxon>Sphingomonadaceae</taxon>
        <taxon>Rhizorhabdus</taxon>
    </lineage>
</organism>
<dbReference type="InterPro" id="IPR027417">
    <property type="entry name" value="P-loop_NTPase"/>
</dbReference>
<comment type="caution">
    <text evidence="2">The sequence shown here is derived from an EMBL/GenBank/DDBJ whole genome shotgun (WGS) entry which is preliminary data.</text>
</comment>
<dbReference type="KEGG" id="rdi:CMV14_08710"/>
<dbReference type="RefSeq" id="WP_066969712.1">
    <property type="nucleotide sequence ID" value="NZ_CP023449.1"/>
</dbReference>
<evidence type="ECO:0000256" key="1">
    <source>
        <dbReference type="ARBA" id="ARBA00022679"/>
    </source>
</evidence>
<dbReference type="Proteomes" id="UP000218934">
    <property type="component" value="Unassembled WGS sequence"/>
</dbReference>
<gene>
    <name evidence="2" type="ORF">COO09_23460</name>
</gene>
<protein>
    <submittedName>
        <fullName evidence="2">Sulfotransferase</fullName>
    </submittedName>
</protein>
<dbReference type="Gene3D" id="3.40.50.300">
    <property type="entry name" value="P-loop containing nucleotide triphosphate hydrolases"/>
    <property type="match status" value="1"/>
</dbReference>
<dbReference type="AlphaFoldDB" id="A0A2A4FNY5"/>
<proteinExistence type="predicted"/>
<reference evidence="2 3" key="1">
    <citation type="submission" date="2017-09" db="EMBL/GenBank/DDBJ databases">
        <title>The Catabolism of 3,6-Dichlorosalicylic acid is Initiated by the Cytochrome P450 Monooxygenase DsmABC in Rhizorhabdus dicambivorans Ndbn-20.</title>
        <authorList>
            <person name="Na L."/>
        </authorList>
    </citation>
    <scope>NUCLEOTIDE SEQUENCE [LARGE SCALE GENOMIC DNA]</scope>
    <source>
        <strain evidence="2 3">Ndbn-20m</strain>
    </source>
</reference>
<dbReference type="InterPro" id="IPR026634">
    <property type="entry name" value="TPST-like"/>
</dbReference>
<sequence length="311" mass="34859">MASEPPRPAPTFLVAAPRSGAAALRHVLNQHPAIIIAPEFDFLVEAITPDGRLMKRDAFLRSVDFNSRFKKLGLTVPQGTGLAGIAQALLDQVAAARPGAAIVGATLQHDFDRILWLWPDARFIHLVRDGRDVAMANVRARQAGNLWHGIAEWTEAEALWDRMSHKLPPDRQYTIKYETMAAEPDYEIRRLCQFLQLPVAPEMLQQAGVLEREAAGRWRKAETREISAAEHRAARWLLQNSYFLSGTVRPPSILHRAALGIQNKAAIANHRRERLGTGLWVKGGLVGKLGTRKAKARMKRRQYDILSRNED</sequence>
<dbReference type="PANTHER" id="PTHR12788">
    <property type="entry name" value="PROTEIN-TYROSINE SULFOTRANSFERASE 2"/>
    <property type="match status" value="1"/>
</dbReference>
<evidence type="ECO:0000313" key="2">
    <source>
        <dbReference type="EMBL" id="PCE39809.1"/>
    </source>
</evidence>
<accession>A0A2A4FNY5</accession>
<dbReference type="GO" id="GO:0008476">
    <property type="term" value="F:protein-tyrosine sulfotransferase activity"/>
    <property type="evidence" value="ECO:0007669"/>
    <property type="project" value="InterPro"/>
</dbReference>
<dbReference type="Pfam" id="PF13469">
    <property type="entry name" value="Sulfotransfer_3"/>
    <property type="match status" value="1"/>
</dbReference>
<keyword evidence="3" id="KW-1185">Reference proteome</keyword>
<name>A0A2A4FNY5_9SPHN</name>
<dbReference type="PANTHER" id="PTHR12788:SF10">
    <property type="entry name" value="PROTEIN-TYROSINE SULFOTRANSFERASE"/>
    <property type="match status" value="1"/>
</dbReference>
<evidence type="ECO:0000313" key="3">
    <source>
        <dbReference type="Proteomes" id="UP000218934"/>
    </source>
</evidence>
<dbReference type="SUPFAM" id="SSF52540">
    <property type="entry name" value="P-loop containing nucleoside triphosphate hydrolases"/>
    <property type="match status" value="1"/>
</dbReference>
<keyword evidence="1 2" id="KW-0808">Transferase</keyword>